<dbReference type="Gene3D" id="3.30.230.10">
    <property type="match status" value="1"/>
</dbReference>
<dbReference type="InterPro" id="IPR000100">
    <property type="entry name" value="RNase_P"/>
</dbReference>
<comment type="caution">
    <text evidence="8">The sequence shown here is derived from an EMBL/GenBank/DDBJ whole genome shotgun (WGS) entry which is preliminary data.</text>
</comment>
<evidence type="ECO:0000256" key="6">
    <source>
        <dbReference type="ARBA" id="ARBA00022884"/>
    </source>
</evidence>
<dbReference type="InterPro" id="IPR020568">
    <property type="entry name" value="Ribosomal_Su5_D2-typ_SF"/>
</dbReference>
<comment type="function">
    <text evidence="1 7">RNaseP catalyzes the removal of the 5'-leader sequence from pre-tRNA to produce the mature 5'-terminus. It can also cleave other RNA substrates such as 4.5S RNA. The protein component plays an auxiliary but essential role in vivo by binding to the 5'-leader sequence and broadening the substrate specificity of the ribozyme.</text>
</comment>
<accession>A0ABV7H3W3</accession>
<dbReference type="PROSITE" id="PS00648">
    <property type="entry name" value="RIBONUCLEASE_P"/>
    <property type="match status" value="1"/>
</dbReference>
<dbReference type="RefSeq" id="WP_377304706.1">
    <property type="nucleotide sequence ID" value="NZ_CP180191.1"/>
</dbReference>
<reference evidence="9" key="1">
    <citation type="journal article" date="2019" name="Int. J. Syst. Evol. Microbiol.">
        <title>The Global Catalogue of Microorganisms (GCM) 10K type strain sequencing project: providing services to taxonomists for standard genome sequencing and annotation.</title>
        <authorList>
            <consortium name="The Broad Institute Genomics Platform"/>
            <consortium name="The Broad Institute Genome Sequencing Center for Infectious Disease"/>
            <person name="Wu L."/>
            <person name="Ma J."/>
        </authorList>
    </citation>
    <scope>NUCLEOTIDE SEQUENCE [LARGE SCALE GENOMIC DNA]</scope>
    <source>
        <strain evidence="9">KCTC 52168</strain>
    </source>
</reference>
<evidence type="ECO:0000313" key="9">
    <source>
        <dbReference type="Proteomes" id="UP001595556"/>
    </source>
</evidence>
<protein>
    <recommendedName>
        <fullName evidence="7">Ribonuclease P protein component</fullName>
        <shortName evidence="7">RNase P protein</shortName>
        <shortName evidence="7">RNaseP protein</shortName>
        <ecNumber evidence="7">3.1.26.5</ecNumber>
    </recommendedName>
    <alternativeName>
        <fullName evidence="7">Protein C5</fullName>
    </alternativeName>
</protein>
<evidence type="ECO:0000256" key="3">
    <source>
        <dbReference type="ARBA" id="ARBA00022722"/>
    </source>
</evidence>
<evidence type="ECO:0000313" key="8">
    <source>
        <dbReference type="EMBL" id="MFC3148604.1"/>
    </source>
</evidence>
<evidence type="ECO:0000256" key="7">
    <source>
        <dbReference type="HAMAP-Rule" id="MF_00227"/>
    </source>
</evidence>
<dbReference type="HAMAP" id="MF_00227">
    <property type="entry name" value="RNase_P"/>
    <property type="match status" value="1"/>
</dbReference>
<sequence length="164" mass="17617">MGRLKSRRLHESAAFAAAFMRKPAASSGASPPPAGVRLRSAHFQVLVQVRTPSLTATSGALLRHRLGLVVAKRHFNHAVDRNRIKRLVRNHFEIERLATTPACDVFVRLTGAGFNPHAPQLHEELTQLWADVQRRAVSLARGASTATELLTPPAAAAASSGAAP</sequence>
<dbReference type="InterPro" id="IPR014721">
    <property type="entry name" value="Ribsml_uS5_D2-typ_fold_subgr"/>
</dbReference>
<dbReference type="EMBL" id="JBHRTI010000007">
    <property type="protein sequence ID" value="MFC3148604.1"/>
    <property type="molecule type" value="Genomic_DNA"/>
</dbReference>
<dbReference type="PANTHER" id="PTHR33992:SF1">
    <property type="entry name" value="RIBONUCLEASE P PROTEIN COMPONENT"/>
    <property type="match status" value="1"/>
</dbReference>
<dbReference type="Pfam" id="PF00825">
    <property type="entry name" value="Ribonuclease_P"/>
    <property type="match status" value="1"/>
</dbReference>
<keyword evidence="9" id="KW-1185">Reference proteome</keyword>
<organism evidence="8 9">
    <name type="scientific">Piscinibacterium candidicorallinum</name>
    <dbReference type="NCBI Taxonomy" id="1793872"/>
    <lineage>
        <taxon>Bacteria</taxon>
        <taxon>Pseudomonadati</taxon>
        <taxon>Pseudomonadota</taxon>
        <taxon>Betaproteobacteria</taxon>
        <taxon>Burkholderiales</taxon>
        <taxon>Piscinibacterium</taxon>
    </lineage>
</organism>
<dbReference type="InterPro" id="IPR020539">
    <property type="entry name" value="RNase_P_CS"/>
</dbReference>
<comment type="subunit">
    <text evidence="7">Consists of a catalytic RNA component (M1 or rnpB) and a protein subunit.</text>
</comment>
<dbReference type="SUPFAM" id="SSF54211">
    <property type="entry name" value="Ribosomal protein S5 domain 2-like"/>
    <property type="match status" value="1"/>
</dbReference>
<proteinExistence type="inferred from homology"/>
<evidence type="ECO:0000256" key="4">
    <source>
        <dbReference type="ARBA" id="ARBA00022759"/>
    </source>
</evidence>
<evidence type="ECO:0000256" key="5">
    <source>
        <dbReference type="ARBA" id="ARBA00022801"/>
    </source>
</evidence>
<dbReference type="GO" id="GO:0004526">
    <property type="term" value="F:ribonuclease P activity"/>
    <property type="evidence" value="ECO:0007669"/>
    <property type="project" value="UniProtKB-EC"/>
</dbReference>
<keyword evidence="2 7" id="KW-0819">tRNA processing</keyword>
<evidence type="ECO:0000256" key="2">
    <source>
        <dbReference type="ARBA" id="ARBA00022694"/>
    </source>
</evidence>
<evidence type="ECO:0000256" key="1">
    <source>
        <dbReference type="ARBA" id="ARBA00002663"/>
    </source>
</evidence>
<gene>
    <name evidence="7" type="primary">rnpA</name>
    <name evidence="8" type="ORF">ACFOEN_13310</name>
</gene>
<keyword evidence="5 7" id="KW-0378">Hydrolase</keyword>
<dbReference type="PANTHER" id="PTHR33992">
    <property type="entry name" value="RIBONUCLEASE P PROTEIN COMPONENT"/>
    <property type="match status" value="1"/>
</dbReference>
<keyword evidence="3 7" id="KW-0540">Nuclease</keyword>
<comment type="catalytic activity">
    <reaction evidence="7">
        <text>Endonucleolytic cleavage of RNA, removing 5'-extranucleotides from tRNA precursor.</text>
        <dbReference type="EC" id="3.1.26.5"/>
    </reaction>
</comment>
<comment type="similarity">
    <text evidence="7">Belongs to the RnpA family.</text>
</comment>
<name>A0ABV7H3W3_9BURK</name>
<dbReference type="EC" id="3.1.26.5" evidence="7"/>
<keyword evidence="4 7" id="KW-0255">Endonuclease</keyword>
<keyword evidence="6 7" id="KW-0694">RNA-binding</keyword>
<dbReference type="Proteomes" id="UP001595556">
    <property type="component" value="Unassembled WGS sequence"/>
</dbReference>